<name>A0A8T8SCV8_9BASI</name>
<dbReference type="AlphaFoldDB" id="A0A8T8SCV8"/>
<accession>A0A8T8SCV8</accession>
<reference evidence="2" key="1">
    <citation type="submission" date="2016-04" db="EMBL/GenBank/DDBJ databases">
        <authorList>
            <person name="Nguyen H.D."/>
            <person name="Samba Siva P."/>
            <person name="Cullis J."/>
            <person name="Levesque C.A."/>
            <person name="Hambleton S."/>
        </authorList>
    </citation>
    <scope>NUCLEOTIDE SEQUENCE</scope>
    <source>
        <strain evidence="2">DAOMC 236416</strain>
    </source>
</reference>
<protein>
    <submittedName>
        <fullName evidence="2">Uncharacterized protein</fullName>
    </submittedName>
</protein>
<feature type="non-terminal residue" evidence="2">
    <location>
        <position position="1"/>
    </location>
</feature>
<sequence length="270" mass="28923">GAVQAVLAQLSLKVATTDVVEKEAESTRETIETAFGNLTSLLNGRMEVESARERARRALAFGAQQLANASAELASTSMSTMSTFISSPDDEATTVDTSLALPPGSFTTSTTTASALPSTPLPAPVTLQSAPPLSQPQQHHPPTSTQQQNQSDLSITDLALQIKTVGQLMCEWRQGSGGRQPLQERVKEGDESLMKGSGSARKQLSRWRLVVALVDELSAGREETVVVTAMDKQMAKEKVGLRALAEKRGEQRMKWIECLDFGTTSAPSPL</sequence>
<comment type="caution">
    <text evidence="2">The sequence shown here is derived from an EMBL/GenBank/DDBJ whole genome shotgun (WGS) entry which is preliminary data.</text>
</comment>
<evidence type="ECO:0000313" key="2">
    <source>
        <dbReference type="EMBL" id="KAE8237363.1"/>
    </source>
</evidence>
<evidence type="ECO:0000313" key="3">
    <source>
        <dbReference type="Proteomes" id="UP000077521"/>
    </source>
</evidence>
<feature type="compositionally biased region" description="Low complexity" evidence="1">
    <location>
        <begin position="101"/>
        <end position="151"/>
    </location>
</feature>
<dbReference type="Proteomes" id="UP000077521">
    <property type="component" value="Unassembled WGS sequence"/>
</dbReference>
<dbReference type="EMBL" id="LWDF02001818">
    <property type="protein sequence ID" value="KAE8237363.1"/>
    <property type="molecule type" value="Genomic_DNA"/>
</dbReference>
<gene>
    <name evidence="2" type="ORF">A4X13_0g8818</name>
</gene>
<keyword evidence="3" id="KW-1185">Reference proteome</keyword>
<proteinExistence type="predicted"/>
<feature type="region of interest" description="Disordered" evidence="1">
    <location>
        <begin position="84"/>
        <end position="151"/>
    </location>
</feature>
<reference evidence="2" key="2">
    <citation type="journal article" date="2019" name="IMA Fungus">
        <title>Genome sequencing and comparison of five Tilletia species to identify candidate genes for the detection of regulated species infecting wheat.</title>
        <authorList>
            <person name="Nguyen H.D.T."/>
            <person name="Sultana T."/>
            <person name="Kesanakurti P."/>
            <person name="Hambleton S."/>
        </authorList>
    </citation>
    <scope>NUCLEOTIDE SEQUENCE</scope>
    <source>
        <strain evidence="2">DAOMC 236416</strain>
    </source>
</reference>
<organism evidence="2 3">
    <name type="scientific">Tilletia indica</name>
    <dbReference type="NCBI Taxonomy" id="43049"/>
    <lineage>
        <taxon>Eukaryota</taxon>
        <taxon>Fungi</taxon>
        <taxon>Dikarya</taxon>
        <taxon>Basidiomycota</taxon>
        <taxon>Ustilaginomycotina</taxon>
        <taxon>Exobasidiomycetes</taxon>
        <taxon>Tilletiales</taxon>
        <taxon>Tilletiaceae</taxon>
        <taxon>Tilletia</taxon>
    </lineage>
</organism>
<evidence type="ECO:0000256" key="1">
    <source>
        <dbReference type="SAM" id="MobiDB-lite"/>
    </source>
</evidence>